<keyword evidence="1" id="KW-0175">Coiled coil</keyword>
<feature type="coiled-coil region" evidence="1">
    <location>
        <begin position="42"/>
        <end position="101"/>
    </location>
</feature>
<comment type="caution">
    <text evidence="2">The sequence shown here is derived from an EMBL/GenBank/DDBJ whole genome shotgun (WGS) entry which is preliminary data.</text>
</comment>
<dbReference type="OrthoDB" id="10629490at2759"/>
<protein>
    <submittedName>
        <fullName evidence="2">Uncharacterized protein</fullName>
    </submittedName>
</protein>
<dbReference type="Proteomes" id="UP000724874">
    <property type="component" value="Unassembled WGS sequence"/>
</dbReference>
<organism evidence="2 3">
    <name type="scientific">Gymnopilus junonius</name>
    <name type="common">Spectacular rustgill mushroom</name>
    <name type="synonym">Gymnopilus spectabilis subsp. junonius</name>
    <dbReference type="NCBI Taxonomy" id="109634"/>
    <lineage>
        <taxon>Eukaryota</taxon>
        <taxon>Fungi</taxon>
        <taxon>Dikarya</taxon>
        <taxon>Basidiomycota</taxon>
        <taxon>Agaricomycotina</taxon>
        <taxon>Agaricomycetes</taxon>
        <taxon>Agaricomycetidae</taxon>
        <taxon>Agaricales</taxon>
        <taxon>Agaricineae</taxon>
        <taxon>Hymenogastraceae</taxon>
        <taxon>Gymnopilus</taxon>
    </lineage>
</organism>
<evidence type="ECO:0000313" key="2">
    <source>
        <dbReference type="EMBL" id="KAF8887668.1"/>
    </source>
</evidence>
<dbReference type="AlphaFoldDB" id="A0A9P5NH78"/>
<sequence>MVRNLVGDVEKCIFMFEMKHSFPAVGREKVAADEAHGYLTNLQKEEEKRFTIESQADKMQVEMKEMRLQMKALLALAENTEKELRELVTRETERATKVEQELVSVMSAQAANLRDTNAFLSDGDTLALYRIRVRHLLNVVQAPSEKCTSPNRARRN</sequence>
<name>A0A9P5NH78_GYMJU</name>
<gene>
    <name evidence="2" type="ORF">CPB84DRAFT_1493086</name>
</gene>
<keyword evidence="3" id="KW-1185">Reference proteome</keyword>
<evidence type="ECO:0000313" key="3">
    <source>
        <dbReference type="Proteomes" id="UP000724874"/>
    </source>
</evidence>
<dbReference type="EMBL" id="JADNYJ010000089">
    <property type="protein sequence ID" value="KAF8887668.1"/>
    <property type="molecule type" value="Genomic_DNA"/>
</dbReference>
<proteinExistence type="predicted"/>
<reference evidence="2" key="1">
    <citation type="submission" date="2020-11" db="EMBL/GenBank/DDBJ databases">
        <authorList>
            <consortium name="DOE Joint Genome Institute"/>
            <person name="Ahrendt S."/>
            <person name="Riley R."/>
            <person name="Andreopoulos W."/>
            <person name="LaButti K."/>
            <person name="Pangilinan J."/>
            <person name="Ruiz-duenas F.J."/>
            <person name="Barrasa J.M."/>
            <person name="Sanchez-Garcia M."/>
            <person name="Camarero S."/>
            <person name="Miyauchi S."/>
            <person name="Serrano A."/>
            <person name="Linde D."/>
            <person name="Babiker R."/>
            <person name="Drula E."/>
            <person name="Ayuso-Fernandez I."/>
            <person name="Pacheco R."/>
            <person name="Padilla G."/>
            <person name="Ferreira P."/>
            <person name="Barriuso J."/>
            <person name="Kellner H."/>
            <person name="Castanera R."/>
            <person name="Alfaro M."/>
            <person name="Ramirez L."/>
            <person name="Pisabarro A.G."/>
            <person name="Kuo A."/>
            <person name="Tritt A."/>
            <person name="Lipzen A."/>
            <person name="He G."/>
            <person name="Yan M."/>
            <person name="Ng V."/>
            <person name="Cullen D."/>
            <person name="Martin F."/>
            <person name="Rosso M.-N."/>
            <person name="Henrissat B."/>
            <person name="Hibbett D."/>
            <person name="Martinez A.T."/>
            <person name="Grigoriev I.V."/>
        </authorList>
    </citation>
    <scope>NUCLEOTIDE SEQUENCE</scope>
    <source>
        <strain evidence="2">AH 44721</strain>
    </source>
</reference>
<accession>A0A9P5NH78</accession>
<evidence type="ECO:0000256" key="1">
    <source>
        <dbReference type="SAM" id="Coils"/>
    </source>
</evidence>